<evidence type="ECO:0000313" key="5">
    <source>
        <dbReference type="Proteomes" id="UP000502823"/>
    </source>
</evidence>
<dbReference type="GO" id="GO:0007160">
    <property type="term" value="P:cell-matrix adhesion"/>
    <property type="evidence" value="ECO:0007669"/>
    <property type="project" value="TreeGrafter"/>
</dbReference>
<name>A0A6L2PG73_COPFO</name>
<evidence type="ECO:0000256" key="2">
    <source>
        <dbReference type="ARBA" id="ARBA00023180"/>
    </source>
</evidence>
<evidence type="ECO:0000256" key="1">
    <source>
        <dbReference type="ARBA" id="ARBA00022729"/>
    </source>
</evidence>
<feature type="region of interest" description="Disordered" evidence="3">
    <location>
        <begin position="909"/>
        <end position="936"/>
    </location>
</feature>
<protein>
    <submittedName>
        <fullName evidence="4">Uncharacterized protein</fullName>
    </submittedName>
</protein>
<feature type="compositionally biased region" description="Polar residues" evidence="3">
    <location>
        <begin position="909"/>
        <end position="933"/>
    </location>
</feature>
<dbReference type="GO" id="GO:0009986">
    <property type="term" value="C:cell surface"/>
    <property type="evidence" value="ECO:0007669"/>
    <property type="project" value="TreeGrafter"/>
</dbReference>
<evidence type="ECO:0000313" key="4">
    <source>
        <dbReference type="EMBL" id="GFG31474.1"/>
    </source>
</evidence>
<dbReference type="OrthoDB" id="8189109at2759"/>
<dbReference type="InterPro" id="IPR026664">
    <property type="entry name" value="Stereocilin-rel"/>
</dbReference>
<comment type="caution">
    <text evidence="4">The sequence shown here is derived from an EMBL/GenBank/DDBJ whole genome shotgun (WGS) entry which is preliminary data.</text>
</comment>
<sequence>MNEEMKESIRTGRLETMTPEDFAKLPTSLFLLIPSHQLKSVSGAALALLLARSQSVAVAVKVMENFNIDMFEDFFTKLQGVELASQIQDIIAKTLVKLLPDVNSWTFPRFRVIEKVGNPVLAHLPSYFLANLTKLEASKFLFHLRNWLWSNLPTYVWYGKSEASKRTWADLMLRSSYPYNLSEWSDNEVRRFRYFLEGATPDELKQLTTQQLQNTKLLRTKLSRLQVQALFSILYSHRELSSANLTDAQLLPVALQLSPANLLWFNVSQTDFRVLESLIAQSVLLGRLKNVESKTWGNGIEHLGKFIYVLPASALESYKLSSPTALVQSSIDSDRITAKQARLLTGGNILNLEKPDLIMGQKGLLRALSSAQLVSHRTLPQNILYHLLVSLPPGMPVQTAALLHKVKRLLGDSWTLEKILSNTDPNQFFEMVPSRTVAAIVADIIKVQGFDKVIEGLPQNTLSVLLTATRKSLTNLNGKWTSDNLLSGGPNLALLGLTCNDIYAVETMDFIPIMEHYNRVRKALNKPFPKDLQYCCQMALMKYLEMKASLLGFRHCKQLLNCLEPAEIRAIGGYILATLPSQDVKRATNSQYILEAIGQLSLPELLVATKEIKPYNYAQLLLEKHASINFCIRYIYVTEIKSFELASFGHLIYFLPAVDILKINPVSFKLFVESVDNSTSKVVCADSSQRLAWYQIILKAFGEPFRWTSSTLATLGDLLLVLPSDQLNSVPVDSWTDAADTLIEETSYHMKVEWPGMVDQIQLYKACAEVVEDSESSKYVAAVRELARWRLAAVQTQLNTVASASELLAAAYQSKRGEPERKMVIPNFPMEVQHPDTIVKVLEPDEIQKPLRVKKQGAEMEFGAGCFVNSVFSLALTAVLSDTDQTWNISLIEELEETDTPTTVHAEVHTNNPVHVSTAAESRSWSDIQSHATNNDEDDISWTTLKVLRETTISPEGSLKDSALTETNLTASTSNIDSAEGNDEQSVLPNAFAEHFENETLSQKLKLESSAASSQVYKHASLKMDAEMSLSSNNAKYGNMKAKRHAKTEDNTEQKRNWTINGSNQAEQSGEILRGVIRTNSLAWQTKPPSGSTLSPKIEITSVQPTERKQITTYWQKVSCDAIRAAGQSAGLALDDTDIELMGDEELEMCVDALGSLELDSKVQRKIWSIVNKDKLLEHMSDLGHLVKVLDVDDISKINLSLSSSNALDNLAILSEMVTDTHVLHEVGSHFLKSNPDMKNLMIETTVALGRILCEVLMISSQKLHDLLEESVFLQASPVLGRMKDCPTHCLHKFANMATKITEYGPPHTWTAEDVASLGVIPAGFRPEQWRELSSTGYGNSPLAGLRPSAIRCIPPQIFKELDSDQLQSLPTMSAAVVSAEQLSHLSELQQSALARVQRVVPVLKLSPGKGYRSKQNHKLRGSASSKDLNLLVIVALAVISRFST</sequence>
<proteinExistence type="predicted"/>
<keyword evidence="1" id="KW-0732">Signal</keyword>
<dbReference type="PANTHER" id="PTHR23412">
    <property type="entry name" value="STEREOCILIN RELATED"/>
    <property type="match status" value="1"/>
</dbReference>
<evidence type="ECO:0000256" key="3">
    <source>
        <dbReference type="SAM" id="MobiDB-lite"/>
    </source>
</evidence>
<gene>
    <name evidence="4" type="ORF">Cfor_11953</name>
</gene>
<reference evidence="5" key="1">
    <citation type="submission" date="2020-01" db="EMBL/GenBank/DDBJ databases">
        <title>Draft genome sequence of the Termite Coptotermes fromosanus.</title>
        <authorList>
            <person name="Itakura S."/>
            <person name="Yosikawa Y."/>
            <person name="Umezawa K."/>
        </authorList>
    </citation>
    <scope>NUCLEOTIDE SEQUENCE [LARGE SCALE GENOMIC DNA]</scope>
</reference>
<feature type="region of interest" description="Disordered" evidence="3">
    <location>
        <begin position="1043"/>
        <end position="1065"/>
    </location>
</feature>
<dbReference type="Proteomes" id="UP000502823">
    <property type="component" value="Unassembled WGS sequence"/>
</dbReference>
<dbReference type="EMBL" id="BLKM01004458">
    <property type="protein sequence ID" value="GFG31474.1"/>
    <property type="molecule type" value="Genomic_DNA"/>
</dbReference>
<keyword evidence="5" id="KW-1185">Reference proteome</keyword>
<keyword evidence="2" id="KW-0325">Glycoprotein</keyword>
<accession>A0A6L2PG73</accession>
<organism evidence="4 5">
    <name type="scientific">Coptotermes formosanus</name>
    <name type="common">Formosan subterranean termite</name>
    <dbReference type="NCBI Taxonomy" id="36987"/>
    <lineage>
        <taxon>Eukaryota</taxon>
        <taxon>Metazoa</taxon>
        <taxon>Ecdysozoa</taxon>
        <taxon>Arthropoda</taxon>
        <taxon>Hexapoda</taxon>
        <taxon>Insecta</taxon>
        <taxon>Pterygota</taxon>
        <taxon>Neoptera</taxon>
        <taxon>Polyneoptera</taxon>
        <taxon>Dictyoptera</taxon>
        <taxon>Blattodea</taxon>
        <taxon>Blattoidea</taxon>
        <taxon>Termitoidae</taxon>
        <taxon>Rhinotermitidae</taxon>
        <taxon>Coptotermes</taxon>
    </lineage>
</organism>
<dbReference type="InParanoid" id="A0A6L2PG73"/>
<feature type="compositionally biased region" description="Basic and acidic residues" evidence="3">
    <location>
        <begin position="1047"/>
        <end position="1056"/>
    </location>
</feature>
<dbReference type="PANTHER" id="PTHR23412:SF18">
    <property type="entry name" value="OTOANCORIN"/>
    <property type="match status" value="1"/>
</dbReference>